<sequence>MNELKIEIPEGYKIDTFDKATGVVKFAEKPKDIKDRVKSFEEACDVLGITPQTPDLETIPTKLQKPLFAHYKLCIIALALNEGWEPDWDNDDEYKYYPWFDMEGSSSGGFSCGGYGYGGSLSVVGSRLCFKSRDLAEYAGKQFETIYREYFVIE</sequence>
<comment type="caution">
    <text evidence="1">The sequence shown here is derived from an EMBL/GenBank/DDBJ whole genome shotgun (WGS) entry which is preliminary data.</text>
</comment>
<name>A0A1T3MAV1_9FLAO</name>
<dbReference type="EMBL" id="MAHX01000020">
    <property type="protein sequence ID" value="OPC61589.1"/>
    <property type="molecule type" value="Genomic_DNA"/>
</dbReference>
<dbReference type="AlphaFoldDB" id="A0A1T3MAV1"/>
<organism evidence="1 2">
    <name type="scientific">Elizabethkingia occulta</name>
    <dbReference type="NCBI Taxonomy" id="1867263"/>
    <lineage>
        <taxon>Bacteria</taxon>
        <taxon>Pseudomonadati</taxon>
        <taxon>Bacteroidota</taxon>
        <taxon>Flavobacteriia</taxon>
        <taxon>Flavobacteriales</taxon>
        <taxon>Weeksellaceae</taxon>
        <taxon>Elizabethkingia</taxon>
    </lineage>
</organism>
<proteinExistence type="predicted"/>
<dbReference type="Proteomes" id="UP000190813">
    <property type="component" value="Unassembled WGS sequence"/>
</dbReference>
<evidence type="ECO:0000313" key="2">
    <source>
        <dbReference type="Proteomes" id="UP000190813"/>
    </source>
</evidence>
<accession>A0A1T3MAV1</accession>
<protein>
    <submittedName>
        <fullName evidence="1">Uncharacterized protein</fullName>
    </submittedName>
</protein>
<reference evidence="1 2" key="1">
    <citation type="submission" date="2016-06" db="EMBL/GenBank/DDBJ databases">
        <title>Revisiting the taxonomy of the Elizabethkingia Genus based on Whole-Genome Sequencing, Optical Mapping, and MALDI-TOF.</title>
        <authorList>
            <person name="Nicholson A.C."/>
        </authorList>
    </citation>
    <scope>NUCLEOTIDE SEQUENCE [LARGE SCALE GENOMIC DNA]</scope>
    <source>
        <strain evidence="1 2">G4070</strain>
    </source>
</reference>
<dbReference type="RefSeq" id="WP_078773016.1">
    <property type="nucleotide sequence ID" value="NZ_CBCSBR010000018.1"/>
</dbReference>
<evidence type="ECO:0000313" key="1">
    <source>
        <dbReference type="EMBL" id="OPC61589.1"/>
    </source>
</evidence>
<gene>
    <name evidence="1" type="ORF">BAZ10_10825</name>
</gene>
<keyword evidence="2" id="KW-1185">Reference proteome</keyword>